<dbReference type="RefSeq" id="WP_221599989.1">
    <property type="nucleotide sequence ID" value="NZ_JAIGNU010000001.1"/>
</dbReference>
<dbReference type="SUPFAM" id="SSF52540">
    <property type="entry name" value="P-loop containing nucleoside triphosphate hydrolases"/>
    <property type="match status" value="1"/>
</dbReference>
<dbReference type="Pfam" id="PF13469">
    <property type="entry name" value="Sulfotransfer_3"/>
    <property type="match status" value="1"/>
</dbReference>
<comment type="caution">
    <text evidence="2">The sequence shown here is derived from an EMBL/GenBank/DDBJ whole genome shotgun (WGS) entry which is preliminary data.</text>
</comment>
<dbReference type="PANTHER" id="PTHR12788:SF10">
    <property type="entry name" value="PROTEIN-TYROSINE SULFOTRANSFERASE"/>
    <property type="match status" value="1"/>
</dbReference>
<dbReference type="PANTHER" id="PTHR12788">
    <property type="entry name" value="PROTEIN-TYROSINE SULFOTRANSFERASE 2"/>
    <property type="match status" value="1"/>
</dbReference>
<evidence type="ECO:0000256" key="1">
    <source>
        <dbReference type="ARBA" id="ARBA00022679"/>
    </source>
</evidence>
<dbReference type="Gene3D" id="3.40.50.300">
    <property type="entry name" value="P-loop containing nucleotide triphosphate hydrolases"/>
    <property type="match status" value="1"/>
</dbReference>
<protein>
    <submittedName>
        <fullName evidence="2">Sulfotransferase</fullName>
    </submittedName>
</protein>
<reference evidence="2 3" key="1">
    <citation type="submission" date="2021-08" db="EMBL/GenBank/DDBJ databases">
        <title>Comparative Genomics Analysis of the Genus Qipengyuania Reveals Extensive Genetic Diversity and Metabolic Versatility, Including the Description of Fifteen Novel Species.</title>
        <authorList>
            <person name="Liu Y."/>
        </authorList>
    </citation>
    <scope>NUCLEOTIDE SEQUENCE [LARGE SCALE GENOMIC DNA]</scope>
    <source>
        <strain evidence="2 3">YG27</strain>
    </source>
</reference>
<organism evidence="2 3">
    <name type="scientific">Qipengyuania mesophila</name>
    <dbReference type="NCBI Taxonomy" id="2867246"/>
    <lineage>
        <taxon>Bacteria</taxon>
        <taxon>Pseudomonadati</taxon>
        <taxon>Pseudomonadota</taxon>
        <taxon>Alphaproteobacteria</taxon>
        <taxon>Sphingomonadales</taxon>
        <taxon>Erythrobacteraceae</taxon>
        <taxon>Qipengyuania</taxon>
    </lineage>
</organism>
<keyword evidence="1" id="KW-0808">Transferase</keyword>
<gene>
    <name evidence="2" type="ORF">K3181_01045</name>
</gene>
<accession>A0ABS7JQV5</accession>
<evidence type="ECO:0000313" key="3">
    <source>
        <dbReference type="Proteomes" id="UP000782554"/>
    </source>
</evidence>
<dbReference type="InterPro" id="IPR026634">
    <property type="entry name" value="TPST-like"/>
</dbReference>
<sequence>MIDARPSTAWSRIVPYLLFEGRPLTTKGQWINPLVFANYKLANRLPLGKLENPVFIIGTGRSGTTVLGKLFSVHKDAVFLNEPKALWHHAHGAEDIIGSYGAHAGRVRIDASEATPAQQRKIGKVYRWVSRMTGRSRVVDKYPELVFRIPYVTQLFPKARFVAIVRDGVDTVASVEFWSQRKSETVGEDRHDWWGLNDRKWQCLVRDIVPEHADLAPHSERLAATNNHLDRAAVEWIVSMREARAAARDFPEHVHMLGYEDLCSDSDAEIAAMLRHCDMDDDPTMRDYARSILSRVKPKTLLLDEFLVPIFAATLEAMSYESSIDRVSARPVRS</sequence>
<name>A0ABS7JQV5_9SPHN</name>
<dbReference type="InterPro" id="IPR027417">
    <property type="entry name" value="P-loop_NTPase"/>
</dbReference>
<proteinExistence type="predicted"/>
<dbReference type="EMBL" id="JAIGNU010000001">
    <property type="protein sequence ID" value="MBX7500025.1"/>
    <property type="molecule type" value="Genomic_DNA"/>
</dbReference>
<evidence type="ECO:0000313" key="2">
    <source>
        <dbReference type="EMBL" id="MBX7500025.1"/>
    </source>
</evidence>
<dbReference type="Proteomes" id="UP000782554">
    <property type="component" value="Unassembled WGS sequence"/>
</dbReference>
<keyword evidence="3" id="KW-1185">Reference proteome</keyword>